<dbReference type="InterPro" id="IPR000182">
    <property type="entry name" value="GNAT_dom"/>
</dbReference>
<sequence length="289" mass="32178">MMLRNGNIIIPMTYDSRQQAADITDLEQQCSRADSIQLSSDLEHLVKKDGDHALLCYREDQLIGLLSWFASGSGEAQINGMVHPDYRREGVFRSLVERAGQDIAPLGIHKLSYKIPGGSETGLGAASALGARFSRSEYAMSYDPLTTLQPVPEDLHLLPATPADWEFMISCSSQAFGESQEETREYFTETDEPERVTYIAWAEGQALGLIRVNYINEDTAFIHNFCILPSCQGKGVGGKVLRQTLGLLLQKPYPVIRLSVVTENVRALNLYIRAGFKVRSEFKYYSGSL</sequence>
<dbReference type="Pfam" id="PF00583">
    <property type="entry name" value="Acetyltransf_1"/>
    <property type="match status" value="1"/>
</dbReference>
<dbReference type="PANTHER" id="PTHR43877:SF2">
    <property type="entry name" value="AMINOALKYLPHOSPHONATE N-ACETYLTRANSFERASE-RELATED"/>
    <property type="match status" value="1"/>
</dbReference>
<keyword evidence="2" id="KW-0012">Acyltransferase</keyword>
<keyword evidence="5" id="KW-1185">Reference proteome</keyword>
<comment type="caution">
    <text evidence="4">The sequence shown here is derived from an EMBL/GenBank/DDBJ whole genome shotgun (WGS) entry which is preliminary data.</text>
</comment>
<protein>
    <submittedName>
        <fullName evidence="4">GNAT family N-acetyltransferase</fullName>
    </submittedName>
</protein>
<evidence type="ECO:0000313" key="4">
    <source>
        <dbReference type="EMBL" id="NQX46459.1"/>
    </source>
</evidence>
<reference evidence="4 5" key="1">
    <citation type="submission" date="2020-05" db="EMBL/GenBank/DDBJ databases">
        <title>Paenibacillus glebae, sp. nov., Paenibacillus humi sp. nov., Paenibacillus pedi sp. nov., Paenibacillus terrestris sp. nov. and Paenibacillus terricola sp. nov., isolated from a forest top soil sample.</title>
        <authorList>
            <person name="Qi S."/>
            <person name="Carlier A."/>
            <person name="Cnockaert M."/>
            <person name="Vandamme P."/>
        </authorList>
    </citation>
    <scope>NUCLEOTIDE SEQUENCE [LARGE SCALE GENOMIC DNA]</scope>
    <source>
        <strain evidence="4 5">LMG 29502</strain>
    </source>
</reference>
<name>A0ABX2DQV8_9BACL</name>
<dbReference type="Proteomes" id="UP000711047">
    <property type="component" value="Unassembled WGS sequence"/>
</dbReference>
<evidence type="ECO:0000259" key="3">
    <source>
        <dbReference type="PROSITE" id="PS51186"/>
    </source>
</evidence>
<feature type="domain" description="N-acetyltransferase" evidence="3">
    <location>
        <begin position="155"/>
        <end position="289"/>
    </location>
</feature>
<evidence type="ECO:0000256" key="1">
    <source>
        <dbReference type="ARBA" id="ARBA00022679"/>
    </source>
</evidence>
<dbReference type="RefSeq" id="WP_216857300.1">
    <property type="nucleotide sequence ID" value="NZ_JABMKX010000007.1"/>
</dbReference>
<dbReference type="PROSITE" id="PS51186">
    <property type="entry name" value="GNAT"/>
    <property type="match status" value="2"/>
</dbReference>
<dbReference type="InterPro" id="IPR050832">
    <property type="entry name" value="Bact_Acetyltransf"/>
</dbReference>
<evidence type="ECO:0000256" key="2">
    <source>
        <dbReference type="ARBA" id="ARBA00023315"/>
    </source>
</evidence>
<organism evidence="4 5">
    <name type="scientific">Paenibacillus tritici</name>
    <dbReference type="NCBI Taxonomy" id="1873425"/>
    <lineage>
        <taxon>Bacteria</taxon>
        <taxon>Bacillati</taxon>
        <taxon>Bacillota</taxon>
        <taxon>Bacilli</taxon>
        <taxon>Bacillales</taxon>
        <taxon>Paenibacillaceae</taxon>
        <taxon>Paenibacillus</taxon>
    </lineage>
</organism>
<proteinExistence type="predicted"/>
<keyword evidence="1" id="KW-0808">Transferase</keyword>
<dbReference type="CDD" id="cd04301">
    <property type="entry name" value="NAT_SF"/>
    <property type="match status" value="2"/>
</dbReference>
<dbReference type="EMBL" id="JABMKX010000007">
    <property type="protein sequence ID" value="NQX46459.1"/>
    <property type="molecule type" value="Genomic_DNA"/>
</dbReference>
<feature type="domain" description="N-acetyltransferase" evidence="3">
    <location>
        <begin position="10"/>
        <end position="164"/>
    </location>
</feature>
<accession>A0ABX2DQV8</accession>
<gene>
    <name evidence="4" type="ORF">HQN87_14045</name>
</gene>
<evidence type="ECO:0000313" key="5">
    <source>
        <dbReference type="Proteomes" id="UP000711047"/>
    </source>
</evidence>
<dbReference type="PANTHER" id="PTHR43877">
    <property type="entry name" value="AMINOALKYLPHOSPHONATE N-ACETYLTRANSFERASE-RELATED-RELATED"/>
    <property type="match status" value="1"/>
</dbReference>